<accession>A0A5N6PP37</accession>
<dbReference type="EMBL" id="SZYD01000003">
    <property type="protein sequence ID" value="KAD6794917.1"/>
    <property type="molecule type" value="Genomic_DNA"/>
</dbReference>
<sequence length="175" mass="20151">MVVASKMEDGTLTPETREILLHSILRYLHRGGFMKTLKRFQSKAQIQGLGGKDRYKPYPYPNWDREAALKESPTQSYRLNCQTEDNVVGESESKTEKKKKNKTDSASGDEVKETESEAIKKPVDDTMNSLVINESKKKTQRKEVKERRTRDENGHQSEKMETKQIVEIAKENENS</sequence>
<comment type="caution">
    <text evidence="2">The sequence shown here is derived from an EMBL/GenBank/DDBJ whole genome shotgun (WGS) entry which is preliminary data.</text>
</comment>
<feature type="compositionally biased region" description="Polar residues" evidence="1">
    <location>
        <begin position="72"/>
        <end position="85"/>
    </location>
</feature>
<keyword evidence="3" id="KW-1185">Reference proteome</keyword>
<dbReference type="InterPro" id="IPR006594">
    <property type="entry name" value="LisH"/>
</dbReference>
<dbReference type="Proteomes" id="UP000326396">
    <property type="component" value="Linkage Group LG11"/>
</dbReference>
<dbReference type="PROSITE" id="PS50896">
    <property type="entry name" value="LISH"/>
    <property type="match status" value="1"/>
</dbReference>
<evidence type="ECO:0000313" key="2">
    <source>
        <dbReference type="EMBL" id="KAD6794917.1"/>
    </source>
</evidence>
<reference evidence="2 3" key="1">
    <citation type="submission" date="2019-05" db="EMBL/GenBank/DDBJ databases">
        <title>Mikania micrantha, genome provides insights into the molecular mechanism of rapid growth.</title>
        <authorList>
            <person name="Liu B."/>
        </authorList>
    </citation>
    <scope>NUCLEOTIDE SEQUENCE [LARGE SCALE GENOMIC DNA]</scope>
    <source>
        <strain evidence="2">NLD-2019</strain>
        <tissue evidence="2">Leaf</tissue>
    </source>
</reference>
<name>A0A5N6PP37_9ASTR</name>
<gene>
    <name evidence="2" type="ORF">E3N88_05813</name>
</gene>
<feature type="compositionally biased region" description="Basic and acidic residues" evidence="1">
    <location>
        <begin position="134"/>
        <end position="175"/>
    </location>
</feature>
<proteinExistence type="predicted"/>
<evidence type="ECO:0000313" key="3">
    <source>
        <dbReference type="Proteomes" id="UP000326396"/>
    </source>
</evidence>
<organism evidence="2 3">
    <name type="scientific">Mikania micrantha</name>
    <name type="common">bitter vine</name>
    <dbReference type="NCBI Taxonomy" id="192012"/>
    <lineage>
        <taxon>Eukaryota</taxon>
        <taxon>Viridiplantae</taxon>
        <taxon>Streptophyta</taxon>
        <taxon>Embryophyta</taxon>
        <taxon>Tracheophyta</taxon>
        <taxon>Spermatophyta</taxon>
        <taxon>Magnoliopsida</taxon>
        <taxon>eudicotyledons</taxon>
        <taxon>Gunneridae</taxon>
        <taxon>Pentapetalae</taxon>
        <taxon>asterids</taxon>
        <taxon>campanulids</taxon>
        <taxon>Asterales</taxon>
        <taxon>Asteraceae</taxon>
        <taxon>Asteroideae</taxon>
        <taxon>Heliantheae alliance</taxon>
        <taxon>Eupatorieae</taxon>
        <taxon>Mikania</taxon>
    </lineage>
</organism>
<protein>
    <submittedName>
        <fullName evidence="2">Uncharacterized protein</fullName>
    </submittedName>
</protein>
<feature type="region of interest" description="Disordered" evidence="1">
    <location>
        <begin position="71"/>
        <end position="175"/>
    </location>
</feature>
<evidence type="ECO:0000256" key="1">
    <source>
        <dbReference type="SAM" id="MobiDB-lite"/>
    </source>
</evidence>
<feature type="compositionally biased region" description="Basic and acidic residues" evidence="1">
    <location>
        <begin position="109"/>
        <end position="124"/>
    </location>
</feature>
<dbReference type="AlphaFoldDB" id="A0A5N6PP37"/>